<proteinExistence type="predicted"/>
<keyword evidence="1" id="KW-0812">Transmembrane</keyword>
<gene>
    <name evidence="3" type="ORF">RGQ13_17930</name>
</gene>
<sequence>MKTFKKSPTKTTVAGLIIWSLLMFILGNFSSGNFTNNEQVFLPVVHAATLPTSSKQLIRLDRARLEGKNLGEYAPYEPESGDLVARGYEYFYSKDENFGLGVWESKPGKMTYKDLEYDELMFVLDGSMVMTDQQGNVETFTQGEGMVLPKGWSGTLAVPEGGVRKIWVAYMGGKKGE</sequence>
<dbReference type="SUPFAM" id="SSF51182">
    <property type="entry name" value="RmlC-like cupins"/>
    <property type="match status" value="1"/>
</dbReference>
<evidence type="ECO:0000259" key="2">
    <source>
        <dbReference type="Pfam" id="PF05899"/>
    </source>
</evidence>
<feature type="transmembrane region" description="Helical" evidence="1">
    <location>
        <begin position="12"/>
        <end position="29"/>
    </location>
</feature>
<keyword evidence="4" id="KW-1185">Reference proteome</keyword>
<organism evidence="3 4">
    <name type="scientific">Thalassotalea psychrophila</name>
    <dbReference type="NCBI Taxonomy" id="3065647"/>
    <lineage>
        <taxon>Bacteria</taxon>
        <taxon>Pseudomonadati</taxon>
        <taxon>Pseudomonadota</taxon>
        <taxon>Gammaproteobacteria</taxon>
        <taxon>Alteromonadales</taxon>
        <taxon>Colwelliaceae</taxon>
        <taxon>Thalassotalea</taxon>
    </lineage>
</organism>
<dbReference type="InterPro" id="IPR008579">
    <property type="entry name" value="UGlyAH_Cupin_dom"/>
</dbReference>
<dbReference type="EMBL" id="CP134145">
    <property type="protein sequence ID" value="WNC71975.1"/>
    <property type="molecule type" value="Genomic_DNA"/>
</dbReference>
<dbReference type="InterPro" id="IPR014710">
    <property type="entry name" value="RmlC-like_jellyroll"/>
</dbReference>
<dbReference type="Pfam" id="PF05899">
    <property type="entry name" value="Cupin_3"/>
    <property type="match status" value="1"/>
</dbReference>
<evidence type="ECO:0000256" key="1">
    <source>
        <dbReference type="SAM" id="Phobius"/>
    </source>
</evidence>
<dbReference type="InterPro" id="IPR011051">
    <property type="entry name" value="RmlC_Cupin_sf"/>
</dbReference>
<dbReference type="Gene3D" id="2.60.120.10">
    <property type="entry name" value="Jelly Rolls"/>
    <property type="match status" value="1"/>
</dbReference>
<feature type="domain" description="(S)-ureidoglycine aminohydrolase cupin" evidence="2">
    <location>
        <begin position="93"/>
        <end position="166"/>
    </location>
</feature>
<reference evidence="4" key="1">
    <citation type="submission" date="2023-09" db="EMBL/GenBank/DDBJ databases">
        <authorList>
            <person name="Li S."/>
            <person name="Li X."/>
            <person name="Zhang C."/>
            <person name="Zhao Z."/>
        </authorList>
    </citation>
    <scope>NUCLEOTIDE SEQUENCE [LARGE SCALE GENOMIC DNA]</scope>
    <source>
        <strain evidence="4">SQ149</strain>
    </source>
</reference>
<dbReference type="PANTHER" id="PTHR40943">
    <property type="entry name" value="CYTOPLASMIC PROTEIN-RELATED"/>
    <property type="match status" value="1"/>
</dbReference>
<evidence type="ECO:0000313" key="4">
    <source>
        <dbReference type="Proteomes" id="UP001258994"/>
    </source>
</evidence>
<dbReference type="Proteomes" id="UP001258994">
    <property type="component" value="Chromosome"/>
</dbReference>
<protein>
    <submittedName>
        <fullName evidence="3">Cupin domain-containing protein</fullName>
    </submittedName>
</protein>
<name>A0ABY9TW24_9GAMM</name>
<accession>A0ABY9TW24</accession>
<dbReference type="PANTHER" id="PTHR40943:SF1">
    <property type="entry name" value="CYTOPLASMIC PROTEIN"/>
    <property type="match status" value="1"/>
</dbReference>
<keyword evidence="1" id="KW-0472">Membrane</keyword>
<evidence type="ECO:0000313" key="3">
    <source>
        <dbReference type="EMBL" id="WNC71975.1"/>
    </source>
</evidence>
<keyword evidence="1" id="KW-1133">Transmembrane helix</keyword>
<dbReference type="RefSeq" id="WP_348391095.1">
    <property type="nucleotide sequence ID" value="NZ_CP134145.1"/>
</dbReference>